<feature type="transmembrane region" description="Helical" evidence="2">
    <location>
        <begin position="31"/>
        <end position="51"/>
    </location>
</feature>
<keyword evidence="4" id="KW-1185">Reference proteome</keyword>
<protein>
    <submittedName>
        <fullName evidence="3">Uncharacterized protein</fullName>
    </submittedName>
</protein>
<evidence type="ECO:0000256" key="2">
    <source>
        <dbReference type="SAM" id="Phobius"/>
    </source>
</evidence>
<proteinExistence type="predicted"/>
<evidence type="ECO:0000313" key="4">
    <source>
        <dbReference type="Proteomes" id="UP000467841"/>
    </source>
</evidence>
<reference evidence="3" key="1">
    <citation type="submission" date="2020-01" db="EMBL/GenBank/DDBJ databases">
        <authorList>
            <person name="Mishra B."/>
        </authorList>
    </citation>
    <scope>NUCLEOTIDE SEQUENCE [LARGE SCALE GENOMIC DNA]</scope>
</reference>
<accession>A0A6D2HYA7</accession>
<keyword evidence="2" id="KW-1133">Transmembrane helix</keyword>
<organism evidence="3 4">
    <name type="scientific">Microthlaspi erraticum</name>
    <dbReference type="NCBI Taxonomy" id="1685480"/>
    <lineage>
        <taxon>Eukaryota</taxon>
        <taxon>Viridiplantae</taxon>
        <taxon>Streptophyta</taxon>
        <taxon>Embryophyta</taxon>
        <taxon>Tracheophyta</taxon>
        <taxon>Spermatophyta</taxon>
        <taxon>Magnoliopsida</taxon>
        <taxon>eudicotyledons</taxon>
        <taxon>Gunneridae</taxon>
        <taxon>Pentapetalae</taxon>
        <taxon>rosids</taxon>
        <taxon>malvids</taxon>
        <taxon>Brassicales</taxon>
        <taxon>Brassicaceae</taxon>
        <taxon>Coluteocarpeae</taxon>
        <taxon>Microthlaspi</taxon>
    </lineage>
</organism>
<dbReference type="OrthoDB" id="1928111at2759"/>
<feature type="region of interest" description="Disordered" evidence="1">
    <location>
        <begin position="82"/>
        <end position="132"/>
    </location>
</feature>
<gene>
    <name evidence="3" type="ORF">MERR_LOCUS6860</name>
</gene>
<sequence>MASMPLYWQPPPATELPLHSSSTSASGHSTIGPFIAVLILVIVLCILASVLGRLCSGKTILGYGDYDMERWAESRCSSCIDGHILPHRPSPSPPPRPEGHAADPDETDGERQDSLDHHEPPPQTSSSSSAHY</sequence>
<keyword evidence="2" id="KW-0472">Membrane</keyword>
<comment type="caution">
    <text evidence="3">The sequence shown here is derived from an EMBL/GenBank/DDBJ whole genome shotgun (WGS) entry which is preliminary data.</text>
</comment>
<name>A0A6D2HYA7_9BRAS</name>
<keyword evidence="2" id="KW-0812">Transmembrane</keyword>
<evidence type="ECO:0000256" key="1">
    <source>
        <dbReference type="SAM" id="MobiDB-lite"/>
    </source>
</evidence>
<feature type="compositionally biased region" description="Basic and acidic residues" evidence="1">
    <location>
        <begin position="97"/>
        <end position="120"/>
    </location>
</feature>
<dbReference type="EMBL" id="CACVBM020000466">
    <property type="protein sequence ID" value="CAA7019625.1"/>
    <property type="molecule type" value="Genomic_DNA"/>
</dbReference>
<evidence type="ECO:0000313" key="3">
    <source>
        <dbReference type="EMBL" id="CAA7019625.1"/>
    </source>
</evidence>
<dbReference type="PANTHER" id="PTHR33429">
    <property type="entry name" value="OS02G0708000 PROTEIN-RELATED"/>
    <property type="match status" value="1"/>
</dbReference>
<dbReference type="AlphaFoldDB" id="A0A6D2HYA7"/>
<dbReference type="PANTHER" id="PTHR33429:SF24">
    <property type="entry name" value="EXPRESSED PROTEIN"/>
    <property type="match status" value="1"/>
</dbReference>
<dbReference type="Proteomes" id="UP000467841">
    <property type="component" value="Unassembled WGS sequence"/>
</dbReference>